<sequence>MVMVVVVGRSSSFVGVNLLKNWLSLAWSCKNIGAKRRIKRERNDTVARATVATTSEMRAIVALSGPLNFWLLHRDLCRHVNVESMARKKYTLVIVDKYTKYISFVKRMEVLNNLAICSIRGKEFLTVRTPQQNKVTKRNTQTIIKAPRSMLRELNLLLIQLVFTQNRSLIVKRFNKTAYQIFYSRKLSICFLHIFGCKYFILNNKDNLEKFELEDETIGTECWAGTKSRLLVSVWYEDLTKPNSNIGTFTRYRYQDLMKL</sequence>
<evidence type="ECO:0000313" key="2">
    <source>
        <dbReference type="Proteomes" id="UP001172457"/>
    </source>
</evidence>
<gene>
    <name evidence="1" type="ORF">OSB04_002500</name>
</gene>
<dbReference type="AlphaFoldDB" id="A0AA38TTH8"/>
<dbReference type="Proteomes" id="UP001172457">
    <property type="component" value="Chromosome 1"/>
</dbReference>
<name>A0AA38TTH8_9ASTR</name>
<organism evidence="1 2">
    <name type="scientific">Centaurea solstitialis</name>
    <name type="common">yellow star-thistle</name>
    <dbReference type="NCBI Taxonomy" id="347529"/>
    <lineage>
        <taxon>Eukaryota</taxon>
        <taxon>Viridiplantae</taxon>
        <taxon>Streptophyta</taxon>
        <taxon>Embryophyta</taxon>
        <taxon>Tracheophyta</taxon>
        <taxon>Spermatophyta</taxon>
        <taxon>Magnoliopsida</taxon>
        <taxon>eudicotyledons</taxon>
        <taxon>Gunneridae</taxon>
        <taxon>Pentapetalae</taxon>
        <taxon>asterids</taxon>
        <taxon>campanulids</taxon>
        <taxon>Asterales</taxon>
        <taxon>Asteraceae</taxon>
        <taxon>Carduoideae</taxon>
        <taxon>Cardueae</taxon>
        <taxon>Centaureinae</taxon>
        <taxon>Centaurea</taxon>
    </lineage>
</organism>
<dbReference type="InterPro" id="IPR039537">
    <property type="entry name" value="Retrotran_Ty1/copia-like"/>
</dbReference>
<accession>A0AA38TTH8</accession>
<proteinExistence type="predicted"/>
<evidence type="ECO:0000313" key="1">
    <source>
        <dbReference type="EMBL" id="KAJ9566534.1"/>
    </source>
</evidence>
<dbReference type="SUPFAM" id="SSF53098">
    <property type="entry name" value="Ribonuclease H-like"/>
    <property type="match status" value="1"/>
</dbReference>
<dbReference type="PANTHER" id="PTHR42648:SF32">
    <property type="entry name" value="RIBONUCLEASE H-LIKE DOMAIN, GAG-PRE-INTEGRASE DOMAIN PROTEIN-RELATED"/>
    <property type="match status" value="1"/>
</dbReference>
<comment type="caution">
    <text evidence="1">The sequence shown here is derived from an EMBL/GenBank/DDBJ whole genome shotgun (WGS) entry which is preliminary data.</text>
</comment>
<keyword evidence="2" id="KW-1185">Reference proteome</keyword>
<dbReference type="PANTHER" id="PTHR42648">
    <property type="entry name" value="TRANSPOSASE, PUTATIVE-RELATED"/>
    <property type="match status" value="1"/>
</dbReference>
<dbReference type="InterPro" id="IPR012337">
    <property type="entry name" value="RNaseH-like_sf"/>
</dbReference>
<reference evidence="1" key="1">
    <citation type="submission" date="2023-03" db="EMBL/GenBank/DDBJ databases">
        <title>Chromosome-scale reference genome and RAD-based genetic map of yellow starthistle (Centaurea solstitialis) reveal putative structural variation and QTLs associated with invader traits.</title>
        <authorList>
            <person name="Reatini B."/>
            <person name="Cang F.A."/>
            <person name="Jiang Q."/>
            <person name="Mckibben M.T.W."/>
            <person name="Barker M.S."/>
            <person name="Rieseberg L.H."/>
            <person name="Dlugosch K.M."/>
        </authorList>
    </citation>
    <scope>NUCLEOTIDE SEQUENCE</scope>
    <source>
        <strain evidence="1">CAN-66</strain>
        <tissue evidence="1">Leaf</tissue>
    </source>
</reference>
<dbReference type="EMBL" id="JARYMX010000001">
    <property type="protein sequence ID" value="KAJ9566534.1"/>
    <property type="molecule type" value="Genomic_DNA"/>
</dbReference>
<protein>
    <submittedName>
        <fullName evidence="1">Uncharacterized protein</fullName>
    </submittedName>
</protein>